<evidence type="ECO:0000256" key="1">
    <source>
        <dbReference type="ARBA" id="ARBA00022729"/>
    </source>
</evidence>
<feature type="domain" description="DUF4352" evidence="3">
    <location>
        <begin position="63"/>
        <end position="171"/>
    </location>
</feature>
<gene>
    <name evidence="4" type="ORF">Aph01nite_73660</name>
</gene>
<evidence type="ECO:0000256" key="2">
    <source>
        <dbReference type="SAM" id="MobiDB-lite"/>
    </source>
</evidence>
<name>A0A919UNZ3_9ACTN</name>
<accession>A0A919UNZ3</accession>
<keyword evidence="5" id="KW-1185">Reference proteome</keyword>
<dbReference type="Proteomes" id="UP000640052">
    <property type="component" value="Unassembled WGS sequence"/>
</dbReference>
<feature type="region of interest" description="Disordered" evidence="2">
    <location>
        <begin position="1"/>
        <end position="23"/>
    </location>
</feature>
<protein>
    <recommendedName>
        <fullName evidence="3">DUF4352 domain-containing protein</fullName>
    </recommendedName>
</protein>
<dbReference type="InterPro" id="IPR029051">
    <property type="entry name" value="DUF4352"/>
</dbReference>
<dbReference type="Gene3D" id="2.60.40.1240">
    <property type="match status" value="1"/>
</dbReference>
<dbReference type="AlphaFoldDB" id="A0A919UNZ3"/>
<dbReference type="PROSITE" id="PS51318">
    <property type="entry name" value="TAT"/>
    <property type="match status" value="1"/>
</dbReference>
<dbReference type="Pfam" id="PF11611">
    <property type="entry name" value="DUF4352"/>
    <property type="match status" value="1"/>
</dbReference>
<comment type="caution">
    <text evidence="4">The sequence shown here is derived from an EMBL/GenBank/DDBJ whole genome shotgun (WGS) entry which is preliminary data.</text>
</comment>
<organism evidence="4 5">
    <name type="scientific">Acrocarpospora phusangensis</name>
    <dbReference type="NCBI Taxonomy" id="1070424"/>
    <lineage>
        <taxon>Bacteria</taxon>
        <taxon>Bacillati</taxon>
        <taxon>Actinomycetota</taxon>
        <taxon>Actinomycetes</taxon>
        <taxon>Streptosporangiales</taxon>
        <taxon>Streptosporangiaceae</taxon>
        <taxon>Acrocarpospora</taxon>
    </lineage>
</organism>
<dbReference type="InterPro" id="IPR029050">
    <property type="entry name" value="Immunoprotect_excell_Ig-like"/>
</dbReference>
<proteinExistence type="predicted"/>
<dbReference type="RefSeq" id="WP_204045672.1">
    <property type="nucleotide sequence ID" value="NZ_BOOA01000107.1"/>
</dbReference>
<evidence type="ECO:0000313" key="5">
    <source>
        <dbReference type="Proteomes" id="UP000640052"/>
    </source>
</evidence>
<evidence type="ECO:0000259" key="3">
    <source>
        <dbReference type="Pfam" id="PF11611"/>
    </source>
</evidence>
<sequence length="221" mass="23411">MVATEAPARTRTRPSAEPPPRRGFLRRAGAAVLGLALCACAVYAQTLAMSYDQSGSNLTSHGDLGETVQTARFSVKATSVISAKAVDTRDYRGNVRKVQTSHLFLVIEVSATSPKEPFKFNAFTTVLVTADGKRYRTTDKVDPSLTFFNKWIQPGLWPTGKLIFEVPEEAVAGAGLVVASPGGGILVDSLAPEAEIDLGLTGATATRLTSGPEQYHSLAGT</sequence>
<reference evidence="4" key="1">
    <citation type="submission" date="2021-01" db="EMBL/GenBank/DDBJ databases">
        <title>Whole genome shotgun sequence of Acrocarpospora phusangensis NBRC 108782.</title>
        <authorList>
            <person name="Komaki H."/>
            <person name="Tamura T."/>
        </authorList>
    </citation>
    <scope>NUCLEOTIDE SEQUENCE</scope>
    <source>
        <strain evidence="4">NBRC 108782</strain>
    </source>
</reference>
<keyword evidence="1" id="KW-0732">Signal</keyword>
<dbReference type="InterPro" id="IPR006311">
    <property type="entry name" value="TAT_signal"/>
</dbReference>
<dbReference type="EMBL" id="BOOA01000107">
    <property type="protein sequence ID" value="GIH29056.1"/>
    <property type="molecule type" value="Genomic_DNA"/>
</dbReference>
<evidence type="ECO:0000313" key="4">
    <source>
        <dbReference type="EMBL" id="GIH29056.1"/>
    </source>
</evidence>